<evidence type="ECO:0000256" key="2">
    <source>
        <dbReference type="SAM" id="SignalP"/>
    </source>
</evidence>
<dbReference type="PROSITE" id="PS51885">
    <property type="entry name" value="NEPRILYSIN"/>
    <property type="match status" value="1"/>
</dbReference>
<feature type="signal peptide" evidence="2">
    <location>
        <begin position="1"/>
        <end position="19"/>
    </location>
</feature>
<protein>
    <submittedName>
        <fullName evidence="5">Peptidase_M13 domain-containing protein</fullName>
    </submittedName>
</protein>
<evidence type="ECO:0000259" key="3">
    <source>
        <dbReference type="Pfam" id="PF01431"/>
    </source>
</evidence>
<dbReference type="PANTHER" id="PTHR11733">
    <property type="entry name" value="ZINC METALLOPROTEASE FAMILY M13 NEPRILYSIN-RELATED"/>
    <property type="match status" value="1"/>
</dbReference>
<dbReference type="GO" id="GO:0016485">
    <property type="term" value="P:protein processing"/>
    <property type="evidence" value="ECO:0007669"/>
    <property type="project" value="TreeGrafter"/>
</dbReference>
<keyword evidence="4" id="KW-1185">Reference proteome</keyword>
<dbReference type="PANTHER" id="PTHR11733:SF167">
    <property type="entry name" value="FI17812P1-RELATED"/>
    <property type="match status" value="1"/>
</dbReference>
<dbReference type="InterPro" id="IPR018497">
    <property type="entry name" value="Peptidase_M13_C"/>
</dbReference>
<dbReference type="GO" id="GO:0005886">
    <property type="term" value="C:plasma membrane"/>
    <property type="evidence" value="ECO:0007669"/>
    <property type="project" value="TreeGrafter"/>
</dbReference>
<dbReference type="GO" id="GO:0004222">
    <property type="term" value="F:metalloendopeptidase activity"/>
    <property type="evidence" value="ECO:0007669"/>
    <property type="project" value="InterPro"/>
</dbReference>
<dbReference type="SUPFAM" id="SSF55486">
    <property type="entry name" value="Metalloproteases ('zincins'), catalytic domain"/>
    <property type="match status" value="2"/>
</dbReference>
<comment type="similarity">
    <text evidence="1">Belongs to the peptidase M13 family.</text>
</comment>
<dbReference type="WBParaSite" id="SPAL_0000783000.1">
    <property type="protein sequence ID" value="SPAL_0000783000.1"/>
    <property type="gene ID" value="SPAL_0000783000"/>
</dbReference>
<dbReference type="Pfam" id="PF01431">
    <property type="entry name" value="Peptidase_M13"/>
    <property type="match status" value="1"/>
</dbReference>
<feature type="domain" description="Peptidase M13 C-terminal" evidence="3">
    <location>
        <begin position="288"/>
        <end position="495"/>
    </location>
</feature>
<dbReference type="InterPro" id="IPR024079">
    <property type="entry name" value="MetalloPept_cat_dom_sf"/>
</dbReference>
<dbReference type="Proteomes" id="UP000046392">
    <property type="component" value="Unplaced"/>
</dbReference>
<sequence>MNALTLILYCYALFSVSQGDLSDRFKDTLGDIKTFAFKMLYKDPASRSLYEYLDLDVEPCDNFYKFSCGNWIKTMEKNRGNSERFNYDIKRANFDNLIKGNIFFVFIYLLSESMEGKYNNESSAIKKIYNLRNKCMELSGQVKENCIIEIESFGKYAFTSLFIKKSKADSKKQDDYKIVEDIFKRIKEEFKLLIDEIENIFDKESRDNLLQKLNEIEFKKKIDYHDTYSNLLMETCYKNIGISENESIEEALKNIESLSKINHTIGSCGRKIFQPHEYVLDYAHKNIQYHFNFNKLRISHNALEEPWFNRYFPQSLNFGNIGSVIANGILNAFNSDHYKYIYGLDEKGKLILTSESIKNFENKSDCFVKQYGAQIEKITGRNVNGSLTLAENIADNGGLKIAHRAYMKYLQSIGGEEAKVPGFEELTSEQLFFISFGRTFCEHKSKSSLEDQINKDVNAPGEIRTIITLSNYKPFSNAFKCKLNTTMNPVDKCEVWKSQKQN</sequence>
<evidence type="ECO:0000313" key="4">
    <source>
        <dbReference type="Proteomes" id="UP000046392"/>
    </source>
</evidence>
<feature type="chain" id="PRO_5005894824" evidence="2">
    <location>
        <begin position="20"/>
        <end position="502"/>
    </location>
</feature>
<keyword evidence="2" id="KW-0732">Signal</keyword>
<evidence type="ECO:0000256" key="1">
    <source>
        <dbReference type="ARBA" id="ARBA00007357"/>
    </source>
</evidence>
<accession>A0A0N5BPK6</accession>
<dbReference type="PRINTS" id="PR00786">
    <property type="entry name" value="NEPRILYSIN"/>
</dbReference>
<proteinExistence type="inferred from homology"/>
<reference evidence="5" key="1">
    <citation type="submission" date="2017-02" db="UniProtKB">
        <authorList>
            <consortium name="WormBaseParasite"/>
        </authorList>
    </citation>
    <scope>IDENTIFICATION</scope>
</reference>
<dbReference type="AlphaFoldDB" id="A0A0N5BPK6"/>
<name>A0A0N5BPK6_STREA</name>
<dbReference type="InterPro" id="IPR000718">
    <property type="entry name" value="Peptidase_M13"/>
</dbReference>
<dbReference type="Gene3D" id="3.40.390.10">
    <property type="entry name" value="Collagenase (Catalytic Domain)"/>
    <property type="match status" value="2"/>
</dbReference>
<evidence type="ECO:0000313" key="5">
    <source>
        <dbReference type="WBParaSite" id="SPAL_0000783000.1"/>
    </source>
</evidence>
<organism evidence="4 5">
    <name type="scientific">Strongyloides papillosus</name>
    <name type="common">Intestinal threadworm</name>
    <dbReference type="NCBI Taxonomy" id="174720"/>
    <lineage>
        <taxon>Eukaryota</taxon>
        <taxon>Metazoa</taxon>
        <taxon>Ecdysozoa</taxon>
        <taxon>Nematoda</taxon>
        <taxon>Chromadorea</taxon>
        <taxon>Rhabditida</taxon>
        <taxon>Tylenchina</taxon>
        <taxon>Panagrolaimomorpha</taxon>
        <taxon>Strongyloidoidea</taxon>
        <taxon>Strongyloididae</taxon>
        <taxon>Strongyloides</taxon>
    </lineage>
</organism>